<reference evidence="1 2" key="1">
    <citation type="submission" date="2023-05" db="EMBL/GenBank/DDBJ databases">
        <title>B98-5 Cell Line De Novo Hybrid Assembly: An Optical Mapping Approach.</title>
        <authorList>
            <person name="Kananen K."/>
            <person name="Auerbach J.A."/>
            <person name="Kautto E."/>
            <person name="Blachly J.S."/>
        </authorList>
    </citation>
    <scope>NUCLEOTIDE SEQUENCE [LARGE SCALE GENOMIC DNA]</scope>
    <source>
        <strain evidence="1">B95-8</strain>
        <tissue evidence="1">Cell line</tissue>
    </source>
</reference>
<comment type="caution">
    <text evidence="1">The sequence shown here is derived from an EMBL/GenBank/DDBJ whole genome shotgun (WGS) entry which is preliminary data.</text>
</comment>
<sequence length="81" mass="8616">MANHNSLLPLSATLFSPSLPRLAVCLRNKTPGSAFSCPPDSPPPPPMPFSLPACAFHAGPTVPAREGRDTGWHSVKELIEK</sequence>
<proteinExistence type="predicted"/>
<protein>
    <submittedName>
        <fullName evidence="1">Uncharacterized protein</fullName>
    </submittedName>
</protein>
<keyword evidence="2" id="KW-1185">Reference proteome</keyword>
<evidence type="ECO:0000313" key="2">
    <source>
        <dbReference type="Proteomes" id="UP001266305"/>
    </source>
</evidence>
<gene>
    <name evidence="1" type="ORF">P7K49_020336</name>
</gene>
<dbReference type="Proteomes" id="UP001266305">
    <property type="component" value="Unassembled WGS sequence"/>
</dbReference>
<name>A0ABQ9V0W8_SAGOE</name>
<dbReference type="EMBL" id="JASSZA010000009">
    <property type="protein sequence ID" value="KAK2102669.1"/>
    <property type="molecule type" value="Genomic_DNA"/>
</dbReference>
<organism evidence="1 2">
    <name type="scientific">Saguinus oedipus</name>
    <name type="common">Cotton-top tamarin</name>
    <name type="synonym">Oedipomidas oedipus</name>
    <dbReference type="NCBI Taxonomy" id="9490"/>
    <lineage>
        <taxon>Eukaryota</taxon>
        <taxon>Metazoa</taxon>
        <taxon>Chordata</taxon>
        <taxon>Craniata</taxon>
        <taxon>Vertebrata</taxon>
        <taxon>Euteleostomi</taxon>
        <taxon>Mammalia</taxon>
        <taxon>Eutheria</taxon>
        <taxon>Euarchontoglires</taxon>
        <taxon>Primates</taxon>
        <taxon>Haplorrhini</taxon>
        <taxon>Platyrrhini</taxon>
        <taxon>Cebidae</taxon>
        <taxon>Callitrichinae</taxon>
        <taxon>Saguinus</taxon>
    </lineage>
</organism>
<accession>A0ABQ9V0W8</accession>
<evidence type="ECO:0000313" key="1">
    <source>
        <dbReference type="EMBL" id="KAK2102669.1"/>
    </source>
</evidence>